<keyword evidence="1" id="KW-1133">Transmembrane helix</keyword>
<organism evidence="2">
    <name type="scientific">Fagus sylvatica</name>
    <name type="common">Beechnut</name>
    <dbReference type="NCBI Taxonomy" id="28930"/>
    <lineage>
        <taxon>Eukaryota</taxon>
        <taxon>Viridiplantae</taxon>
        <taxon>Streptophyta</taxon>
        <taxon>Embryophyta</taxon>
        <taxon>Tracheophyta</taxon>
        <taxon>Spermatophyta</taxon>
        <taxon>Magnoliopsida</taxon>
        <taxon>eudicotyledons</taxon>
        <taxon>Gunneridae</taxon>
        <taxon>Pentapetalae</taxon>
        <taxon>rosids</taxon>
        <taxon>fabids</taxon>
        <taxon>Fagales</taxon>
        <taxon>Fagaceae</taxon>
        <taxon>Fagus</taxon>
    </lineage>
</organism>
<accession>A0A2N9FM61</accession>
<sequence>MGFAGWVFWVLPLGFRCTVWWWLTAWAWAWVHRVVVGFSGFCAWVSVHDVVVVGLGLGFTAWWLETGLGFWWWSRGSRPGGGGAVPDLVDSRWWSVGFGCSGLIYGGGGGGGGGGWKDLVMAVGYFGLRELLEDCIVLCDTYQESIIAKKAGAKATLYRERDKLPFARTGRSLPQFGSLVKKLRGFFVTQAFSPDRKIADVYSEGAGFINFPEALDPGLVNACDDKEFVNFLVGQGYKKKSLRKIFEWNGDKTKAIKASELNYPWYCNTQ</sequence>
<dbReference type="EMBL" id="OIVN01000950">
    <property type="protein sequence ID" value="SPC87844.1"/>
    <property type="molecule type" value="Genomic_DNA"/>
</dbReference>
<keyword evidence="1" id="KW-0472">Membrane</keyword>
<proteinExistence type="predicted"/>
<keyword evidence="1" id="KW-0812">Transmembrane</keyword>
<evidence type="ECO:0000256" key="1">
    <source>
        <dbReference type="SAM" id="Phobius"/>
    </source>
</evidence>
<gene>
    <name evidence="2" type="ORF">FSB_LOCUS15726</name>
</gene>
<name>A0A2N9FM61_FAGSY</name>
<protein>
    <submittedName>
        <fullName evidence="2">Uncharacterized protein</fullName>
    </submittedName>
</protein>
<evidence type="ECO:0000313" key="2">
    <source>
        <dbReference type="EMBL" id="SPC87844.1"/>
    </source>
</evidence>
<reference evidence="2" key="1">
    <citation type="submission" date="2018-02" db="EMBL/GenBank/DDBJ databases">
        <authorList>
            <person name="Cohen D.B."/>
            <person name="Kent A.D."/>
        </authorList>
    </citation>
    <scope>NUCLEOTIDE SEQUENCE</scope>
</reference>
<feature type="transmembrane region" description="Helical" evidence="1">
    <location>
        <begin position="53"/>
        <end position="73"/>
    </location>
</feature>
<dbReference type="AlphaFoldDB" id="A0A2N9FM61"/>
<feature type="transmembrane region" description="Helical" evidence="1">
    <location>
        <begin position="6"/>
        <end position="23"/>
    </location>
</feature>